<dbReference type="EMBL" id="QXFV01005829">
    <property type="protein sequence ID" value="KAE8963457.1"/>
    <property type="molecule type" value="Genomic_DNA"/>
</dbReference>
<sequence length="51" mass="5648">MRFTVFLALVVATFVACISFVAVSLRCLQDWVPTSRHTACAWLARASKICS</sequence>
<dbReference type="EMBL" id="QXFU01006021">
    <property type="protein sequence ID" value="KAE8962284.1"/>
    <property type="molecule type" value="Genomic_DNA"/>
</dbReference>
<evidence type="ECO:0000313" key="3">
    <source>
        <dbReference type="Proteomes" id="UP000429607"/>
    </source>
</evidence>
<dbReference type="Proteomes" id="UP000429607">
    <property type="component" value="Unassembled WGS sequence"/>
</dbReference>
<reference evidence="3 4" key="1">
    <citation type="submission" date="2018-09" db="EMBL/GenBank/DDBJ databases">
        <title>Genomic investigation of the strawberry pathogen Phytophthora fragariae indicates pathogenicity is determined by transcriptional variation in three key races.</title>
        <authorList>
            <person name="Adams T.M."/>
            <person name="Armitage A.D."/>
            <person name="Sobczyk M.K."/>
            <person name="Bates H.J."/>
            <person name="Dunwell J.M."/>
            <person name="Nellist C.F."/>
            <person name="Harrison R.J."/>
        </authorList>
    </citation>
    <scope>NUCLEOTIDE SEQUENCE [LARGE SCALE GENOMIC DNA]</scope>
    <source>
        <strain evidence="2 3">SCRP249</strain>
        <strain evidence="1 4">SCRP324</strain>
    </source>
</reference>
<evidence type="ECO:0000313" key="2">
    <source>
        <dbReference type="EMBL" id="KAE8963457.1"/>
    </source>
</evidence>
<name>A0A6A3H2K0_9STRA</name>
<evidence type="ECO:0000313" key="1">
    <source>
        <dbReference type="EMBL" id="KAE8962284.1"/>
    </source>
</evidence>
<dbReference type="PROSITE" id="PS51257">
    <property type="entry name" value="PROKAR_LIPOPROTEIN"/>
    <property type="match status" value="1"/>
</dbReference>
<organism evidence="2 3">
    <name type="scientific">Phytophthora rubi</name>
    <dbReference type="NCBI Taxonomy" id="129364"/>
    <lineage>
        <taxon>Eukaryota</taxon>
        <taxon>Sar</taxon>
        <taxon>Stramenopiles</taxon>
        <taxon>Oomycota</taxon>
        <taxon>Peronosporomycetes</taxon>
        <taxon>Peronosporales</taxon>
        <taxon>Peronosporaceae</taxon>
        <taxon>Phytophthora</taxon>
    </lineage>
</organism>
<protein>
    <submittedName>
        <fullName evidence="2">Uncharacterized protein</fullName>
    </submittedName>
</protein>
<comment type="caution">
    <text evidence="2">The sequence shown here is derived from an EMBL/GenBank/DDBJ whole genome shotgun (WGS) entry which is preliminary data.</text>
</comment>
<proteinExistence type="predicted"/>
<dbReference type="AlphaFoldDB" id="A0A6A3H2K0"/>
<dbReference type="Proteomes" id="UP000435112">
    <property type="component" value="Unassembled WGS sequence"/>
</dbReference>
<evidence type="ECO:0000313" key="4">
    <source>
        <dbReference type="Proteomes" id="UP000435112"/>
    </source>
</evidence>
<gene>
    <name evidence="2" type="ORF">PR001_g29365</name>
    <name evidence="1" type="ORF">PR002_g29645</name>
</gene>
<accession>A0A6A3H2K0</accession>